<sequence>MSLASPITYAEFYWKHNVDAQKAFADDSVHLLSPHIDAIFADLYIPESAPAGIKSFISALSSPKSFQFLPAIAAVGMNAVDNVFD</sequence>
<dbReference type="EMBL" id="BARW01017959">
    <property type="protein sequence ID" value="GAI93359.1"/>
    <property type="molecule type" value="Genomic_DNA"/>
</dbReference>
<name>X1ULX3_9ZZZZ</name>
<dbReference type="AlphaFoldDB" id="X1ULX3"/>
<protein>
    <submittedName>
        <fullName evidence="1">Uncharacterized protein</fullName>
    </submittedName>
</protein>
<organism evidence="1">
    <name type="scientific">marine sediment metagenome</name>
    <dbReference type="NCBI Taxonomy" id="412755"/>
    <lineage>
        <taxon>unclassified sequences</taxon>
        <taxon>metagenomes</taxon>
        <taxon>ecological metagenomes</taxon>
    </lineage>
</organism>
<proteinExistence type="predicted"/>
<gene>
    <name evidence="1" type="ORF">S12H4_30871</name>
</gene>
<comment type="caution">
    <text evidence="1">The sequence shown here is derived from an EMBL/GenBank/DDBJ whole genome shotgun (WGS) entry which is preliminary data.</text>
</comment>
<feature type="non-terminal residue" evidence="1">
    <location>
        <position position="85"/>
    </location>
</feature>
<evidence type="ECO:0000313" key="1">
    <source>
        <dbReference type="EMBL" id="GAI93359.1"/>
    </source>
</evidence>
<accession>X1ULX3</accession>
<reference evidence="1" key="1">
    <citation type="journal article" date="2014" name="Front. Microbiol.">
        <title>High frequency of phylogenetically diverse reductive dehalogenase-homologous genes in deep subseafloor sedimentary metagenomes.</title>
        <authorList>
            <person name="Kawai M."/>
            <person name="Futagami T."/>
            <person name="Toyoda A."/>
            <person name="Takaki Y."/>
            <person name="Nishi S."/>
            <person name="Hori S."/>
            <person name="Arai W."/>
            <person name="Tsubouchi T."/>
            <person name="Morono Y."/>
            <person name="Uchiyama I."/>
            <person name="Ito T."/>
            <person name="Fujiyama A."/>
            <person name="Inagaki F."/>
            <person name="Takami H."/>
        </authorList>
    </citation>
    <scope>NUCLEOTIDE SEQUENCE</scope>
    <source>
        <strain evidence="1">Expedition CK06-06</strain>
    </source>
</reference>